<evidence type="ECO:0000313" key="1">
    <source>
        <dbReference type="EMBL" id="TNN63765.1"/>
    </source>
</evidence>
<dbReference type="AlphaFoldDB" id="A0A4Z2HEP6"/>
<keyword evidence="2" id="KW-1185">Reference proteome</keyword>
<evidence type="ECO:0000313" key="2">
    <source>
        <dbReference type="Proteomes" id="UP000314294"/>
    </source>
</evidence>
<sequence length="109" mass="11787">MSEGGLLLSEGLGQTVTHQPKDCLLLTARRSPGNEAREDVGFERALRHPEARVAHALERLSRRQRAQKGQRSACSVRLPVAGDYTVGYGASIGELLHRPPDSSEVTGTV</sequence>
<proteinExistence type="predicted"/>
<protein>
    <submittedName>
        <fullName evidence="1">Uncharacterized protein</fullName>
    </submittedName>
</protein>
<name>A0A4Z2HEP6_9TELE</name>
<comment type="caution">
    <text evidence="1">The sequence shown here is derived from an EMBL/GenBank/DDBJ whole genome shotgun (WGS) entry which is preliminary data.</text>
</comment>
<gene>
    <name evidence="1" type="ORF">EYF80_025967</name>
</gene>
<dbReference type="Proteomes" id="UP000314294">
    <property type="component" value="Unassembled WGS sequence"/>
</dbReference>
<organism evidence="1 2">
    <name type="scientific">Liparis tanakae</name>
    <name type="common">Tanaka's snailfish</name>
    <dbReference type="NCBI Taxonomy" id="230148"/>
    <lineage>
        <taxon>Eukaryota</taxon>
        <taxon>Metazoa</taxon>
        <taxon>Chordata</taxon>
        <taxon>Craniata</taxon>
        <taxon>Vertebrata</taxon>
        <taxon>Euteleostomi</taxon>
        <taxon>Actinopterygii</taxon>
        <taxon>Neopterygii</taxon>
        <taxon>Teleostei</taxon>
        <taxon>Neoteleostei</taxon>
        <taxon>Acanthomorphata</taxon>
        <taxon>Eupercaria</taxon>
        <taxon>Perciformes</taxon>
        <taxon>Cottioidei</taxon>
        <taxon>Cottales</taxon>
        <taxon>Liparidae</taxon>
        <taxon>Liparis</taxon>
    </lineage>
</organism>
<accession>A0A4Z2HEP6</accession>
<dbReference type="EMBL" id="SRLO01000266">
    <property type="protein sequence ID" value="TNN63765.1"/>
    <property type="molecule type" value="Genomic_DNA"/>
</dbReference>
<reference evidence="1 2" key="1">
    <citation type="submission" date="2019-03" db="EMBL/GenBank/DDBJ databases">
        <title>First draft genome of Liparis tanakae, snailfish: a comprehensive survey of snailfish specific genes.</title>
        <authorList>
            <person name="Kim W."/>
            <person name="Song I."/>
            <person name="Jeong J.-H."/>
            <person name="Kim D."/>
            <person name="Kim S."/>
            <person name="Ryu S."/>
            <person name="Song J.Y."/>
            <person name="Lee S.K."/>
        </authorList>
    </citation>
    <scope>NUCLEOTIDE SEQUENCE [LARGE SCALE GENOMIC DNA]</scope>
    <source>
        <tissue evidence="1">Muscle</tissue>
    </source>
</reference>